<evidence type="ECO:0000313" key="1">
    <source>
        <dbReference type="EMBL" id="EPF18725.1"/>
    </source>
</evidence>
<proteinExistence type="predicted"/>
<comment type="caution">
    <text evidence="1">The sequence shown here is derived from an EMBL/GenBank/DDBJ whole genome shotgun (WGS) entry which is preliminary data.</text>
</comment>
<evidence type="ECO:0000313" key="2">
    <source>
        <dbReference type="Proteomes" id="UP000014585"/>
    </source>
</evidence>
<gene>
    <name evidence="1" type="ORF">HMPREF0201_01330</name>
</gene>
<sequence>MKQDHNIWQGKGGWQFVPHRPKAGYNALNHLMFRVLNKMCGNRISAVFTCAIKPEETVLAPLIFFLHHMRKMKILRGNIPATGID</sequence>
<organism evidence="1 2">
    <name type="scientific">Cedecea davisae DSM 4568</name>
    <dbReference type="NCBI Taxonomy" id="566551"/>
    <lineage>
        <taxon>Bacteria</taxon>
        <taxon>Pseudomonadati</taxon>
        <taxon>Pseudomonadota</taxon>
        <taxon>Gammaproteobacteria</taxon>
        <taxon>Enterobacterales</taxon>
        <taxon>Enterobacteriaceae</taxon>
        <taxon>Cedecea</taxon>
    </lineage>
</organism>
<dbReference type="Proteomes" id="UP000014585">
    <property type="component" value="Unassembled WGS sequence"/>
</dbReference>
<protein>
    <submittedName>
        <fullName evidence="1">Uncharacterized protein</fullName>
    </submittedName>
</protein>
<name>S3J0N8_9ENTR</name>
<accession>S3J0N8</accession>
<dbReference type="AlphaFoldDB" id="S3J0N8"/>
<dbReference type="HOGENOM" id="CLU_2506662_0_0_6"/>
<dbReference type="PATRIC" id="fig|566551.4.peg.1228"/>
<reference evidence="1 2" key="1">
    <citation type="submission" date="2013-04" db="EMBL/GenBank/DDBJ databases">
        <authorList>
            <person name="Weinstock G."/>
            <person name="Sodergren E."/>
            <person name="Lobos E.A."/>
            <person name="Fulton L."/>
            <person name="Fulton R."/>
            <person name="Courtney L."/>
            <person name="Fronick C."/>
            <person name="O'Laughlin M."/>
            <person name="Godfrey J."/>
            <person name="Wilson R.M."/>
            <person name="Miner T."/>
            <person name="Farmer C."/>
            <person name="Delehaunty K."/>
            <person name="Cordes M."/>
            <person name="Minx P."/>
            <person name="Tomlinson C."/>
            <person name="Chen J."/>
            <person name="Wollam A."/>
            <person name="Pepin K.H."/>
            <person name="Palsikar V.B."/>
            <person name="Zhang X."/>
            <person name="Suruliraj S."/>
            <person name="Perna N.T."/>
            <person name="Plunkett G."/>
            <person name="Warren W."/>
            <person name="Mitreva M."/>
            <person name="Mardis E.R."/>
            <person name="Wilson R.K."/>
        </authorList>
    </citation>
    <scope>NUCLEOTIDE SEQUENCE [LARGE SCALE GENOMIC DNA]</scope>
    <source>
        <strain evidence="1 2">DSM 4568</strain>
    </source>
</reference>
<dbReference type="EMBL" id="ATDT01000006">
    <property type="protein sequence ID" value="EPF18725.1"/>
    <property type="molecule type" value="Genomic_DNA"/>
</dbReference>
<dbReference type="STRING" id="566551.HMPREF0201_01330"/>